<reference evidence="7 8" key="1">
    <citation type="submission" date="2018-01" db="EMBL/GenBank/DDBJ databases">
        <title>Genomic Encyclopedia of Type Strains, Phase III (KMG-III): the genomes of soil and plant-associated and newly described type strains.</title>
        <authorList>
            <person name="Whitman W."/>
        </authorList>
    </citation>
    <scope>NUCLEOTIDE SEQUENCE [LARGE SCALE GENOMIC DNA]</scope>
    <source>
        <strain evidence="7 8">HKI456</strain>
    </source>
</reference>
<proteinExistence type="predicted"/>
<protein>
    <submittedName>
        <fullName evidence="7">Branched-subunit amino acid transport system permease</fullName>
    </submittedName>
</protein>
<dbReference type="GO" id="GO:0015658">
    <property type="term" value="F:branched-chain amino acid transmembrane transporter activity"/>
    <property type="evidence" value="ECO:0007669"/>
    <property type="project" value="InterPro"/>
</dbReference>
<feature type="transmembrane region" description="Helical" evidence="6">
    <location>
        <begin position="118"/>
        <end position="135"/>
    </location>
</feature>
<comment type="caution">
    <text evidence="7">The sequence shown here is derived from an EMBL/GenBank/DDBJ whole genome shotgun (WGS) entry which is preliminary data.</text>
</comment>
<evidence type="ECO:0000256" key="5">
    <source>
        <dbReference type="ARBA" id="ARBA00023136"/>
    </source>
</evidence>
<dbReference type="AlphaFoldDB" id="A0A2P5K8D8"/>
<dbReference type="PANTHER" id="PTHR30482:SF18">
    <property type="entry name" value="BRANCHED AMINO ACID TRANSPORT SYSTEM PERMEASE"/>
    <property type="match status" value="1"/>
</dbReference>
<evidence type="ECO:0000256" key="2">
    <source>
        <dbReference type="ARBA" id="ARBA00022475"/>
    </source>
</evidence>
<dbReference type="Proteomes" id="UP000243096">
    <property type="component" value="Unassembled WGS sequence"/>
</dbReference>
<comment type="subcellular location">
    <subcellularLocation>
        <location evidence="1">Cell membrane</location>
        <topology evidence="1">Multi-pass membrane protein</topology>
    </subcellularLocation>
</comment>
<keyword evidence="3 6" id="KW-0812">Transmembrane</keyword>
<feature type="transmembrane region" description="Helical" evidence="6">
    <location>
        <begin position="90"/>
        <end position="111"/>
    </location>
</feature>
<dbReference type="InterPro" id="IPR043428">
    <property type="entry name" value="LivM-like"/>
</dbReference>
<dbReference type="PANTHER" id="PTHR30482">
    <property type="entry name" value="HIGH-AFFINITY BRANCHED-CHAIN AMINO ACID TRANSPORT SYSTEM PERMEASE"/>
    <property type="match status" value="1"/>
</dbReference>
<keyword evidence="4 6" id="KW-1133">Transmembrane helix</keyword>
<evidence type="ECO:0000256" key="6">
    <source>
        <dbReference type="SAM" id="Phobius"/>
    </source>
</evidence>
<dbReference type="Pfam" id="PF02653">
    <property type="entry name" value="BPD_transp_2"/>
    <property type="match status" value="1"/>
</dbReference>
<organism evidence="7 8">
    <name type="scientific">Mycetohabitans endofungorum</name>
    <dbReference type="NCBI Taxonomy" id="417203"/>
    <lineage>
        <taxon>Bacteria</taxon>
        <taxon>Pseudomonadati</taxon>
        <taxon>Pseudomonadota</taxon>
        <taxon>Betaproteobacteria</taxon>
        <taxon>Burkholderiales</taxon>
        <taxon>Burkholderiaceae</taxon>
        <taxon>Mycetohabitans</taxon>
    </lineage>
</organism>
<keyword evidence="8" id="KW-1185">Reference proteome</keyword>
<evidence type="ECO:0000256" key="1">
    <source>
        <dbReference type="ARBA" id="ARBA00004651"/>
    </source>
</evidence>
<dbReference type="EMBL" id="PRDW01000011">
    <property type="protein sequence ID" value="PPB82944.1"/>
    <property type="molecule type" value="Genomic_DNA"/>
</dbReference>
<evidence type="ECO:0000313" key="7">
    <source>
        <dbReference type="EMBL" id="PPB82944.1"/>
    </source>
</evidence>
<gene>
    <name evidence="7" type="ORF">B0O95_1112</name>
</gene>
<evidence type="ECO:0000256" key="3">
    <source>
        <dbReference type="ARBA" id="ARBA00022692"/>
    </source>
</evidence>
<accession>A0A2P5K8D8</accession>
<keyword evidence="5 6" id="KW-0472">Membrane</keyword>
<dbReference type="CDD" id="cd06581">
    <property type="entry name" value="TM_PBP1_LivM_like"/>
    <property type="match status" value="1"/>
</dbReference>
<sequence length="210" mass="22872">MEESVRSGRLKSVHRFAVFSASSPDGAMHAQHAHSPAECRGNYPWLFRNNINNLNKWPINGIHAYIRNRDFAAAGLCDCVSGHPLGISPWIGLVASVVITALAALTIGAIMMWLSGHFLPLGTIVWSLSLFFLLGNMELLVKYDGINGIPALELFGWILDSDRSIYYLIWMVVLATVVSVQNLLNSRPGRAIRALRGGGALAEAMGVNTT</sequence>
<keyword evidence="2" id="KW-1003">Cell membrane</keyword>
<evidence type="ECO:0000313" key="8">
    <source>
        <dbReference type="Proteomes" id="UP000243096"/>
    </source>
</evidence>
<dbReference type="GO" id="GO:0005886">
    <property type="term" value="C:plasma membrane"/>
    <property type="evidence" value="ECO:0007669"/>
    <property type="project" value="UniProtKB-SubCell"/>
</dbReference>
<dbReference type="InterPro" id="IPR001851">
    <property type="entry name" value="ABC_transp_permease"/>
</dbReference>
<name>A0A2P5K8D8_9BURK</name>
<feature type="transmembrane region" description="Helical" evidence="6">
    <location>
        <begin position="165"/>
        <end position="184"/>
    </location>
</feature>
<evidence type="ECO:0000256" key="4">
    <source>
        <dbReference type="ARBA" id="ARBA00022989"/>
    </source>
</evidence>